<dbReference type="EMBL" id="ABVL01000014">
    <property type="protein sequence ID" value="EDY18194.1"/>
    <property type="molecule type" value="Genomic_DNA"/>
</dbReference>
<feature type="domain" description="RNA polymerase sigma-70 region 2" evidence="5">
    <location>
        <begin position="18"/>
        <end position="85"/>
    </location>
</feature>
<dbReference type="eggNOG" id="COG1595">
    <property type="taxonomic scope" value="Bacteria"/>
</dbReference>
<evidence type="ECO:0000256" key="3">
    <source>
        <dbReference type="ARBA" id="ARBA00023082"/>
    </source>
</evidence>
<dbReference type="PANTHER" id="PTHR43133">
    <property type="entry name" value="RNA POLYMERASE ECF-TYPE SIGMA FACTO"/>
    <property type="match status" value="1"/>
</dbReference>
<comment type="caution">
    <text evidence="7">The sequence shown here is derived from an EMBL/GenBank/DDBJ whole genome shotgun (WGS) entry which is preliminary data.</text>
</comment>
<dbReference type="AlphaFoldDB" id="B4D5Z1"/>
<dbReference type="GO" id="GO:0006352">
    <property type="term" value="P:DNA-templated transcription initiation"/>
    <property type="evidence" value="ECO:0007669"/>
    <property type="project" value="InterPro"/>
</dbReference>
<evidence type="ECO:0000313" key="7">
    <source>
        <dbReference type="EMBL" id="EDY18194.1"/>
    </source>
</evidence>
<dbReference type="Pfam" id="PF04542">
    <property type="entry name" value="Sigma70_r2"/>
    <property type="match status" value="1"/>
</dbReference>
<dbReference type="NCBIfam" id="TIGR02937">
    <property type="entry name" value="sigma70-ECF"/>
    <property type="match status" value="1"/>
</dbReference>
<comment type="similarity">
    <text evidence="1">Belongs to the sigma-70 factor family. ECF subfamily.</text>
</comment>
<dbReference type="SUPFAM" id="SSF88659">
    <property type="entry name" value="Sigma3 and sigma4 domains of RNA polymerase sigma factors"/>
    <property type="match status" value="1"/>
</dbReference>
<dbReference type="InterPro" id="IPR036388">
    <property type="entry name" value="WH-like_DNA-bd_sf"/>
</dbReference>
<feature type="domain" description="RNA polymerase sigma factor 70 region 4 type 2" evidence="6">
    <location>
        <begin position="114"/>
        <end position="164"/>
    </location>
</feature>
<evidence type="ECO:0000256" key="4">
    <source>
        <dbReference type="ARBA" id="ARBA00023163"/>
    </source>
</evidence>
<dbReference type="NCBIfam" id="TIGR02989">
    <property type="entry name" value="Sig-70_gvs1"/>
    <property type="match status" value="1"/>
</dbReference>
<keyword evidence="3" id="KW-0731">Sigma factor</keyword>
<dbReference type="Proteomes" id="UP000005824">
    <property type="component" value="Unassembled WGS sequence"/>
</dbReference>
<evidence type="ECO:0000313" key="8">
    <source>
        <dbReference type="Proteomes" id="UP000005824"/>
    </source>
</evidence>
<keyword evidence="8" id="KW-1185">Reference proteome</keyword>
<accession>B4D5Z1</accession>
<evidence type="ECO:0000256" key="2">
    <source>
        <dbReference type="ARBA" id="ARBA00023015"/>
    </source>
</evidence>
<dbReference type="InterPro" id="IPR014331">
    <property type="entry name" value="RNA_pol_sigma70_ECF_RHOBA"/>
</dbReference>
<dbReference type="STRING" id="497964.CfE428DRAFT_4330"/>
<dbReference type="Pfam" id="PF08281">
    <property type="entry name" value="Sigma70_r4_2"/>
    <property type="match status" value="1"/>
</dbReference>
<evidence type="ECO:0000256" key="1">
    <source>
        <dbReference type="ARBA" id="ARBA00010641"/>
    </source>
</evidence>
<dbReference type="Gene3D" id="1.10.10.10">
    <property type="entry name" value="Winged helix-like DNA-binding domain superfamily/Winged helix DNA-binding domain"/>
    <property type="match status" value="1"/>
</dbReference>
<protein>
    <submittedName>
        <fullName evidence="7">RNA polymerase, sigma-24 subunit, ECF subfamily</fullName>
    </submittedName>
</protein>
<keyword evidence="2" id="KW-0805">Transcription regulation</keyword>
<dbReference type="Gene3D" id="1.10.1740.10">
    <property type="match status" value="1"/>
</dbReference>
<reference evidence="7 8" key="1">
    <citation type="journal article" date="2011" name="J. Bacteriol.">
        <title>Genome sequence of Chthoniobacter flavus Ellin428, an aerobic heterotrophic soil bacterium.</title>
        <authorList>
            <person name="Kant R."/>
            <person name="van Passel M.W."/>
            <person name="Palva A."/>
            <person name="Lucas S."/>
            <person name="Lapidus A."/>
            <person name="Glavina Del Rio T."/>
            <person name="Dalin E."/>
            <person name="Tice H."/>
            <person name="Bruce D."/>
            <person name="Goodwin L."/>
            <person name="Pitluck S."/>
            <person name="Larimer F.W."/>
            <person name="Land M.L."/>
            <person name="Hauser L."/>
            <person name="Sangwan P."/>
            <person name="de Vos W.M."/>
            <person name="Janssen P.H."/>
            <person name="Smidt H."/>
        </authorList>
    </citation>
    <scope>NUCLEOTIDE SEQUENCE [LARGE SCALE GENOMIC DNA]</scope>
    <source>
        <strain evidence="7 8">Ellin428</strain>
    </source>
</reference>
<dbReference type="InParanoid" id="B4D5Z1"/>
<dbReference type="InterPro" id="IPR013249">
    <property type="entry name" value="RNA_pol_sigma70_r4_t2"/>
</dbReference>
<dbReference type="SUPFAM" id="SSF88946">
    <property type="entry name" value="Sigma2 domain of RNA polymerase sigma factors"/>
    <property type="match status" value="1"/>
</dbReference>
<sequence>MPDSLPPSDQQVALVQMLFVQHTAALRGFVHALMPDFGRADDIVQETFLTVTKKAGDFEQGTNFLGWACTIARYKVMETARKQQRSTALSPDIIESLCACEPEAEASDERLRHLSECLKKLAPQARQAVEMRYQQAHKPAEIARRLGWGAESVYVALSRARAMLRECVARKLAEEAVQ</sequence>
<name>B4D5Z1_9BACT</name>
<gene>
    <name evidence="7" type="ORF">CfE428DRAFT_4330</name>
</gene>
<organism evidence="7 8">
    <name type="scientific">Chthoniobacter flavus Ellin428</name>
    <dbReference type="NCBI Taxonomy" id="497964"/>
    <lineage>
        <taxon>Bacteria</taxon>
        <taxon>Pseudomonadati</taxon>
        <taxon>Verrucomicrobiota</taxon>
        <taxon>Spartobacteria</taxon>
        <taxon>Chthoniobacterales</taxon>
        <taxon>Chthoniobacteraceae</taxon>
        <taxon>Chthoniobacter</taxon>
    </lineage>
</organism>
<dbReference type="InterPro" id="IPR013325">
    <property type="entry name" value="RNA_pol_sigma_r2"/>
</dbReference>
<proteinExistence type="inferred from homology"/>
<dbReference type="GO" id="GO:0016987">
    <property type="term" value="F:sigma factor activity"/>
    <property type="evidence" value="ECO:0007669"/>
    <property type="project" value="UniProtKB-KW"/>
</dbReference>
<evidence type="ECO:0000259" key="5">
    <source>
        <dbReference type="Pfam" id="PF04542"/>
    </source>
</evidence>
<keyword evidence="4" id="KW-0804">Transcription</keyword>
<dbReference type="RefSeq" id="WP_006981654.1">
    <property type="nucleotide sequence ID" value="NZ_ABVL01000014.1"/>
</dbReference>
<dbReference type="InterPro" id="IPR013324">
    <property type="entry name" value="RNA_pol_sigma_r3/r4-like"/>
</dbReference>
<dbReference type="GO" id="GO:0003677">
    <property type="term" value="F:DNA binding"/>
    <property type="evidence" value="ECO:0007669"/>
    <property type="project" value="InterPro"/>
</dbReference>
<dbReference type="PANTHER" id="PTHR43133:SF51">
    <property type="entry name" value="RNA POLYMERASE SIGMA FACTOR"/>
    <property type="match status" value="1"/>
</dbReference>
<dbReference type="InterPro" id="IPR007627">
    <property type="entry name" value="RNA_pol_sigma70_r2"/>
</dbReference>
<dbReference type="InterPro" id="IPR014284">
    <property type="entry name" value="RNA_pol_sigma-70_dom"/>
</dbReference>
<dbReference type="InterPro" id="IPR039425">
    <property type="entry name" value="RNA_pol_sigma-70-like"/>
</dbReference>
<evidence type="ECO:0000259" key="6">
    <source>
        <dbReference type="Pfam" id="PF08281"/>
    </source>
</evidence>